<keyword evidence="4" id="KW-1185">Reference proteome</keyword>
<gene>
    <name evidence="3" type="ORF">SAMN05421630_103597</name>
</gene>
<evidence type="ECO:0000313" key="4">
    <source>
        <dbReference type="Proteomes" id="UP000199494"/>
    </source>
</evidence>
<keyword evidence="2" id="KW-0472">Membrane</keyword>
<reference evidence="3 4" key="1">
    <citation type="submission" date="2016-10" db="EMBL/GenBank/DDBJ databases">
        <authorList>
            <person name="de Groot N.N."/>
        </authorList>
    </citation>
    <scope>NUCLEOTIDE SEQUENCE [LARGE SCALE GENOMIC DNA]</scope>
    <source>
        <strain evidence="3 4">CGMCC 4.5506</strain>
    </source>
</reference>
<proteinExistence type="predicted"/>
<evidence type="ECO:0000256" key="2">
    <source>
        <dbReference type="SAM" id="Phobius"/>
    </source>
</evidence>
<dbReference type="Proteomes" id="UP000199494">
    <property type="component" value="Unassembled WGS sequence"/>
</dbReference>
<feature type="region of interest" description="Disordered" evidence="1">
    <location>
        <begin position="30"/>
        <end position="71"/>
    </location>
</feature>
<dbReference type="STRING" id="530584.SAMN05421630_103597"/>
<dbReference type="OrthoDB" id="3557327at2"/>
<feature type="compositionally biased region" description="Low complexity" evidence="1">
    <location>
        <begin position="153"/>
        <end position="162"/>
    </location>
</feature>
<organism evidence="3 4">
    <name type="scientific">Prauserella marina</name>
    <dbReference type="NCBI Taxonomy" id="530584"/>
    <lineage>
        <taxon>Bacteria</taxon>
        <taxon>Bacillati</taxon>
        <taxon>Actinomycetota</taxon>
        <taxon>Actinomycetes</taxon>
        <taxon>Pseudonocardiales</taxon>
        <taxon>Pseudonocardiaceae</taxon>
        <taxon>Prauserella</taxon>
    </lineage>
</organism>
<keyword evidence="2" id="KW-0812">Transmembrane</keyword>
<protein>
    <submittedName>
        <fullName evidence="3">Uncharacterized protein</fullName>
    </submittedName>
</protein>
<keyword evidence="2" id="KW-1133">Transmembrane helix</keyword>
<evidence type="ECO:0000256" key="1">
    <source>
        <dbReference type="SAM" id="MobiDB-lite"/>
    </source>
</evidence>
<feature type="region of interest" description="Disordered" evidence="1">
    <location>
        <begin position="141"/>
        <end position="165"/>
    </location>
</feature>
<dbReference type="RefSeq" id="WP_143021363.1">
    <property type="nucleotide sequence ID" value="NZ_CP016353.1"/>
</dbReference>
<name>A0A1G6PEP9_9PSEU</name>
<dbReference type="AlphaFoldDB" id="A0A1G6PEP9"/>
<evidence type="ECO:0000313" key="3">
    <source>
        <dbReference type="EMBL" id="SDC77917.1"/>
    </source>
</evidence>
<sequence length="302" mass="31598">MHDRRHSGFSPATTTVEDVLSDDILRDALAEPLVDDERPREVVGKQRRYLPPPSALSRRRQLGPPPEPENKLARRAKLGALILATAFLVAAIVVAATLAGDGEHASQAAAHAPLQITGAAALAGFAVPASKALSRKPLATRGAVPVSGGTGTDGRATGDVATPHGAGEIHTAHRAHDVSDAAIEPVAAENTLPATSEAAPEQDNTRVVREFYALVDHDPVGALSMVAPSLAGDDRDQLVEAWRSMASVTVDELTEKPDGSVRAVITIVPIDGNPLTVVQQLSVNGRPHTVIKEAKLLSVQPK</sequence>
<feature type="compositionally biased region" description="Basic and acidic residues" evidence="1">
    <location>
        <begin position="30"/>
        <end position="44"/>
    </location>
</feature>
<accession>A0A1G6PEP9</accession>
<dbReference type="EMBL" id="FMZE01000003">
    <property type="protein sequence ID" value="SDC77917.1"/>
    <property type="molecule type" value="Genomic_DNA"/>
</dbReference>
<feature type="transmembrane region" description="Helical" evidence="2">
    <location>
        <begin position="78"/>
        <end position="100"/>
    </location>
</feature>